<evidence type="ECO:0000256" key="1">
    <source>
        <dbReference type="SAM" id="MobiDB-lite"/>
    </source>
</evidence>
<proteinExistence type="predicted"/>
<name>A0A9Q9AM15_9PEZI</name>
<evidence type="ECO:0000313" key="3">
    <source>
        <dbReference type="Proteomes" id="UP001056384"/>
    </source>
</evidence>
<dbReference type="AlphaFoldDB" id="A0A9Q9AM15"/>
<evidence type="ECO:0000313" key="2">
    <source>
        <dbReference type="EMBL" id="USW48925.1"/>
    </source>
</evidence>
<organism evidence="2 3">
    <name type="scientific">Septoria linicola</name>
    <dbReference type="NCBI Taxonomy" id="215465"/>
    <lineage>
        <taxon>Eukaryota</taxon>
        <taxon>Fungi</taxon>
        <taxon>Dikarya</taxon>
        <taxon>Ascomycota</taxon>
        <taxon>Pezizomycotina</taxon>
        <taxon>Dothideomycetes</taxon>
        <taxon>Dothideomycetidae</taxon>
        <taxon>Mycosphaerellales</taxon>
        <taxon>Mycosphaerellaceae</taxon>
        <taxon>Septoria</taxon>
    </lineage>
</organism>
<dbReference type="EMBL" id="CP099419">
    <property type="protein sequence ID" value="USW48925.1"/>
    <property type="molecule type" value="Genomic_DNA"/>
</dbReference>
<keyword evidence="3" id="KW-1185">Reference proteome</keyword>
<reference evidence="2" key="1">
    <citation type="submission" date="2022-06" db="EMBL/GenBank/DDBJ databases">
        <title>Complete genome sequences of two strains of the flax pathogen Septoria linicola.</title>
        <authorList>
            <person name="Lapalu N."/>
            <person name="Simon A."/>
            <person name="Demenou B."/>
            <person name="Paumier D."/>
            <person name="Guillot M.-P."/>
            <person name="Gout L."/>
            <person name="Valade R."/>
        </authorList>
    </citation>
    <scope>NUCLEOTIDE SEQUENCE</scope>
    <source>
        <strain evidence="2">SE15195</strain>
    </source>
</reference>
<accession>A0A9Q9AM15</accession>
<sequence>MANPTPSADSIDGYDLEYLTELAEEEGIELGRKRAPQLRKELKVLHAEREKEEAKVKKTGTTSKASASKVVKKPKKASGKSPAKKAAKKPRTKSAGETEPEAETEPLDPASNAYRKLYYILQHFRTTRSELINEDQGDLL</sequence>
<feature type="region of interest" description="Disordered" evidence="1">
    <location>
        <begin position="48"/>
        <end position="112"/>
    </location>
</feature>
<feature type="compositionally biased region" description="Basic residues" evidence="1">
    <location>
        <begin position="70"/>
        <end position="92"/>
    </location>
</feature>
<dbReference type="Proteomes" id="UP001056384">
    <property type="component" value="Chromosome 2"/>
</dbReference>
<protein>
    <submittedName>
        <fullName evidence="2">Uncharacterized protein</fullName>
    </submittedName>
</protein>
<gene>
    <name evidence="2" type="ORF">Slin15195_G022440</name>
</gene>